<proteinExistence type="predicted"/>
<evidence type="ECO:0000256" key="2">
    <source>
        <dbReference type="SAM" id="MobiDB-lite"/>
    </source>
</evidence>
<evidence type="ECO:0000259" key="4">
    <source>
        <dbReference type="Pfam" id="PF25053"/>
    </source>
</evidence>
<protein>
    <recommendedName>
        <fullName evidence="7">NACHT domain-containing protein</fullName>
    </recommendedName>
</protein>
<reference evidence="5 6" key="1">
    <citation type="submission" date="2016-03" db="EMBL/GenBank/DDBJ databases">
        <authorList>
            <person name="Ploux O."/>
        </authorList>
    </citation>
    <scope>NUCLEOTIDE SEQUENCE [LARGE SCALE GENOMIC DNA]</scope>
    <source>
        <strain evidence="5 6">UAMH 11012</strain>
    </source>
</reference>
<dbReference type="Pfam" id="PF25053">
    <property type="entry name" value="DUF7791"/>
    <property type="match status" value="1"/>
</dbReference>
<dbReference type="PANTHER" id="PTHR10039:SF5">
    <property type="entry name" value="NACHT DOMAIN-CONTAINING PROTEIN"/>
    <property type="match status" value="1"/>
</dbReference>
<dbReference type="SUPFAM" id="SSF52540">
    <property type="entry name" value="P-loop containing nucleoside triphosphate hydrolases"/>
    <property type="match status" value="1"/>
</dbReference>
<dbReference type="PANTHER" id="PTHR10039">
    <property type="entry name" value="AMELOGENIN"/>
    <property type="match status" value="1"/>
</dbReference>
<dbReference type="EMBL" id="FJOG01000098">
    <property type="protein sequence ID" value="CZR70135.1"/>
    <property type="molecule type" value="Genomic_DNA"/>
</dbReference>
<dbReference type="InterPro" id="IPR027417">
    <property type="entry name" value="P-loop_NTPase"/>
</dbReference>
<dbReference type="Pfam" id="PF24883">
    <property type="entry name" value="NPHP3_N"/>
    <property type="match status" value="1"/>
</dbReference>
<evidence type="ECO:0000313" key="6">
    <source>
        <dbReference type="Proteomes" id="UP000184330"/>
    </source>
</evidence>
<evidence type="ECO:0000256" key="1">
    <source>
        <dbReference type="ARBA" id="ARBA00022737"/>
    </source>
</evidence>
<feature type="compositionally biased region" description="Polar residues" evidence="2">
    <location>
        <begin position="258"/>
        <end position="275"/>
    </location>
</feature>
<feature type="domain" description="Nephrocystin 3-like N-terminal" evidence="3">
    <location>
        <begin position="295"/>
        <end position="456"/>
    </location>
</feature>
<organism evidence="5 6">
    <name type="scientific">Phialocephala subalpina</name>
    <dbReference type="NCBI Taxonomy" id="576137"/>
    <lineage>
        <taxon>Eukaryota</taxon>
        <taxon>Fungi</taxon>
        <taxon>Dikarya</taxon>
        <taxon>Ascomycota</taxon>
        <taxon>Pezizomycotina</taxon>
        <taxon>Leotiomycetes</taxon>
        <taxon>Helotiales</taxon>
        <taxon>Mollisiaceae</taxon>
        <taxon>Phialocephala</taxon>
        <taxon>Phialocephala fortinii species complex</taxon>
    </lineage>
</organism>
<keyword evidence="1" id="KW-0677">Repeat</keyword>
<keyword evidence="6" id="KW-1185">Reference proteome</keyword>
<dbReference type="Proteomes" id="UP000184330">
    <property type="component" value="Unassembled WGS sequence"/>
</dbReference>
<evidence type="ECO:0008006" key="7">
    <source>
        <dbReference type="Google" id="ProtNLM"/>
    </source>
</evidence>
<name>A0A1L7XYV3_9HELO</name>
<feature type="region of interest" description="Disordered" evidence="2">
    <location>
        <begin position="168"/>
        <end position="286"/>
    </location>
</feature>
<dbReference type="InterPro" id="IPR056884">
    <property type="entry name" value="NPHP3-like_N"/>
</dbReference>
<gene>
    <name evidence="5" type="ORF">PAC_20036</name>
</gene>
<accession>A0A1L7XYV3</accession>
<sequence length="1035" mass="117381">MKILDKLKTKDGSKWESVKVEWVSIRKEKEVASIEKRLSAYSTELLLRLSLMMQGQQSMIKDHLDNIQQEGVKLSSQSAEQISELRKELASSVQQLRAAPLKTADDAAVPQLLAELRDIMAKIEIRPRALPKENAVLRRLYFDTMYSREDNISMAESGTFKWMLGEQDPASSRSSISGSVASDSRSNGEDEDEAVDDSRSEIEDPFSIPKGEENLSQGSPSDSETEEPFSPPGGEPGSGSGSETEKPFSPPEGEGNIRQGSPSASKDQVGESTLVQAPAPGPSPELAMRQRAADSFLSFIEHDNGIFFISGKAGSGKSTLMKFLGGYNRAGEKTLVFAPFYFWKSGDRLQMSLEGFHRTVLFKILQQCPEMAVRLFPQEFNTHHNNDNFQGPFRIVELRSATETLTKTADFPSHRFCFFFDGMDEYEGDSLEYLHLARMFKSWASSSDIKIICAARPLEEFMKTFADARVLVRLHELTQGDIHKFLISQLQKEPIESGLEDKLKEYASLVDEMVNMSDASTPRYKAGQETLLLATNDPIFNNIPAIAYSWLSDLYDDDFPFSSPMKPLSQEEVDKRLRIVRGQLSALTKGLLEMQSTGPTDAYSKYTVGFLHRTVKDFLKNEHGWRRTASGEDLLETDQPEVYLRLWVALEKLSPSLKLDPNINRPLWLRFNCGDYVIAPRILDAFGEIVDTVNEAFKAQLAINPLTETTVERGMKDEVTEMSLHFGKERKRLNIAGFWYYKVADISFIRCCLSYNQCSYVMSKLRSISFLNEYRAQLPRFLLIKTSCLKPDLQFCKAMFDLGVIPHDKISLLQDRAPAPIWLVFLRTFVCDICAYPEPKAVGFIATLWLILEEFLLRGADVDVIFALKEEKKKKVLRTRTDAEAAASPSIEGRSETSPPQNEEVPYYYLELEQLVDVLSPPNADSLRRLLSKRPTTRLWTKTSGFVSKFALWGSSAPSPIRDKYLPMEMEWLSTRSWGTRQQTFSDRKRSFMTVTTSTVKNIRDFNQERGIIENLRECDDKNKMKVPQTRQDHQ</sequence>
<dbReference type="STRING" id="576137.A0A1L7XYV3"/>
<evidence type="ECO:0000259" key="3">
    <source>
        <dbReference type="Pfam" id="PF24883"/>
    </source>
</evidence>
<feature type="domain" description="DUF7791" evidence="4">
    <location>
        <begin position="545"/>
        <end position="625"/>
    </location>
</feature>
<feature type="compositionally biased region" description="Low complexity" evidence="2">
    <location>
        <begin position="171"/>
        <end position="185"/>
    </location>
</feature>
<dbReference type="InterPro" id="IPR056693">
    <property type="entry name" value="DUF7791"/>
</dbReference>
<dbReference type="Gene3D" id="3.40.50.300">
    <property type="entry name" value="P-loop containing nucleotide triphosphate hydrolases"/>
    <property type="match status" value="1"/>
</dbReference>
<evidence type="ECO:0000313" key="5">
    <source>
        <dbReference type="EMBL" id="CZR70135.1"/>
    </source>
</evidence>
<dbReference type="OrthoDB" id="443402at2759"/>
<dbReference type="AlphaFoldDB" id="A0A1L7XYV3"/>